<evidence type="ECO:0000259" key="1">
    <source>
        <dbReference type="Pfam" id="PF24698"/>
    </source>
</evidence>
<name>A0A9W6DF29_9FIRM</name>
<evidence type="ECO:0000313" key="3">
    <source>
        <dbReference type="Proteomes" id="UP001144256"/>
    </source>
</evidence>
<protein>
    <recommendedName>
        <fullName evidence="1">DUF7662 domain-containing protein</fullName>
    </recommendedName>
</protein>
<keyword evidence="3" id="KW-1185">Reference proteome</keyword>
<dbReference type="Proteomes" id="UP001144256">
    <property type="component" value="Unassembled WGS sequence"/>
</dbReference>
<proteinExistence type="predicted"/>
<accession>A0A9W6DF29</accession>
<reference evidence="2" key="1">
    <citation type="submission" date="2022-06" db="EMBL/GenBank/DDBJ databases">
        <title>Vallitalea longa sp. nov., an anaerobic bacterium isolated from marine sediment.</title>
        <authorList>
            <person name="Hirano S."/>
            <person name="Terahara T."/>
            <person name="Mori K."/>
            <person name="Hamada M."/>
            <person name="Matsumoto R."/>
            <person name="Kobayashi T."/>
        </authorList>
    </citation>
    <scope>NUCLEOTIDE SEQUENCE</scope>
    <source>
        <strain evidence="2">SH18-1</strain>
    </source>
</reference>
<organism evidence="2 3">
    <name type="scientific">Vallitalea longa</name>
    <dbReference type="NCBI Taxonomy" id="2936439"/>
    <lineage>
        <taxon>Bacteria</taxon>
        <taxon>Bacillati</taxon>
        <taxon>Bacillota</taxon>
        <taxon>Clostridia</taxon>
        <taxon>Lachnospirales</taxon>
        <taxon>Vallitaleaceae</taxon>
        <taxon>Vallitalea</taxon>
    </lineage>
</organism>
<evidence type="ECO:0000313" key="2">
    <source>
        <dbReference type="EMBL" id="GKX29057.1"/>
    </source>
</evidence>
<sequence>MAKGDKYIGLKRYLQSSTAPIVTLSFNDIEQIIGNILPKSAYVHAEVWWANDYTHSQAIAWIDAGYETDYVTDTYKDEKITFVKR</sequence>
<gene>
    <name evidence="2" type="ORF">SH1V18_15370</name>
</gene>
<dbReference type="AlphaFoldDB" id="A0A9W6DF29"/>
<comment type="caution">
    <text evidence="2">The sequence shown here is derived from an EMBL/GenBank/DDBJ whole genome shotgun (WGS) entry which is preliminary data.</text>
</comment>
<dbReference type="Pfam" id="PF24698">
    <property type="entry name" value="DUF7662"/>
    <property type="match status" value="1"/>
</dbReference>
<dbReference type="InterPro" id="IPR056079">
    <property type="entry name" value="DUF7662"/>
</dbReference>
<dbReference type="EMBL" id="BRLB01000002">
    <property type="protein sequence ID" value="GKX29057.1"/>
    <property type="molecule type" value="Genomic_DNA"/>
</dbReference>
<feature type="domain" description="DUF7662" evidence="1">
    <location>
        <begin position="7"/>
        <end position="72"/>
    </location>
</feature>
<dbReference type="RefSeq" id="WP_281814165.1">
    <property type="nucleotide sequence ID" value="NZ_BRLB01000002.1"/>
</dbReference>